<comment type="similarity">
    <text evidence="2 6">Belongs to the class-I pyridoxal-phosphate-dependent aminotransferase family.</text>
</comment>
<dbReference type="InterPro" id="IPR015421">
    <property type="entry name" value="PyrdxlP-dep_Trfase_major"/>
</dbReference>
<dbReference type="EC" id="2.6.1.-" evidence="6"/>
<dbReference type="SUPFAM" id="SSF53383">
    <property type="entry name" value="PLP-dependent transferases"/>
    <property type="match status" value="1"/>
</dbReference>
<evidence type="ECO:0000256" key="1">
    <source>
        <dbReference type="ARBA" id="ARBA00001933"/>
    </source>
</evidence>
<feature type="domain" description="Aminotransferase class I/classII large" evidence="7">
    <location>
        <begin position="43"/>
        <end position="408"/>
    </location>
</feature>
<dbReference type="InterPro" id="IPR004838">
    <property type="entry name" value="NHTrfase_class1_PyrdxlP-BS"/>
</dbReference>
<evidence type="ECO:0000259" key="7">
    <source>
        <dbReference type="Pfam" id="PF00155"/>
    </source>
</evidence>
<dbReference type="Pfam" id="PF00155">
    <property type="entry name" value="Aminotran_1_2"/>
    <property type="match status" value="1"/>
</dbReference>
<comment type="cofactor">
    <cofactor evidence="1 6">
        <name>pyridoxal 5'-phosphate</name>
        <dbReference type="ChEBI" id="CHEBI:597326"/>
    </cofactor>
</comment>
<dbReference type="PANTHER" id="PTHR46383:SF2">
    <property type="entry name" value="AMINOTRANSFERASE"/>
    <property type="match status" value="1"/>
</dbReference>
<keyword evidence="3 6" id="KW-0032">Aminotransferase</keyword>
<dbReference type="InterPro" id="IPR015424">
    <property type="entry name" value="PyrdxlP-dep_Trfase"/>
</dbReference>
<evidence type="ECO:0000256" key="4">
    <source>
        <dbReference type="ARBA" id="ARBA00022679"/>
    </source>
</evidence>
<proteinExistence type="inferred from homology"/>
<gene>
    <name evidence="8" type="ORF">K7472_10965</name>
</gene>
<dbReference type="RefSeq" id="WP_222976654.1">
    <property type="nucleotide sequence ID" value="NZ_JAINVZ010000005.1"/>
</dbReference>
<evidence type="ECO:0000256" key="5">
    <source>
        <dbReference type="ARBA" id="ARBA00022898"/>
    </source>
</evidence>
<dbReference type="Gene3D" id="3.40.640.10">
    <property type="entry name" value="Type I PLP-dependent aspartate aminotransferase-like (Major domain)"/>
    <property type="match status" value="1"/>
</dbReference>
<name>A0ABS7QQ86_9ACTN</name>
<dbReference type="EMBL" id="JAINVZ010000005">
    <property type="protein sequence ID" value="MBY8885367.1"/>
    <property type="molecule type" value="Genomic_DNA"/>
</dbReference>
<dbReference type="PROSITE" id="PS00105">
    <property type="entry name" value="AA_TRANSFER_CLASS_1"/>
    <property type="match status" value="1"/>
</dbReference>
<protein>
    <recommendedName>
        <fullName evidence="6">Aminotransferase</fullName>
        <ecNumber evidence="6">2.6.1.-</ecNumber>
    </recommendedName>
</protein>
<accession>A0ABS7QQ86</accession>
<evidence type="ECO:0000256" key="6">
    <source>
        <dbReference type="RuleBase" id="RU000481"/>
    </source>
</evidence>
<keyword evidence="4 6" id="KW-0808">Transferase</keyword>
<comment type="caution">
    <text evidence="8">The sequence shown here is derived from an EMBL/GenBank/DDBJ whole genome shotgun (WGS) entry which is preliminary data.</text>
</comment>
<evidence type="ECO:0000256" key="2">
    <source>
        <dbReference type="ARBA" id="ARBA00007441"/>
    </source>
</evidence>
<organism evidence="8 9">
    <name type="scientific">Streptantibioticus parmotrematis</name>
    <dbReference type="NCBI Taxonomy" id="2873249"/>
    <lineage>
        <taxon>Bacteria</taxon>
        <taxon>Bacillati</taxon>
        <taxon>Actinomycetota</taxon>
        <taxon>Actinomycetes</taxon>
        <taxon>Kitasatosporales</taxon>
        <taxon>Streptomycetaceae</taxon>
        <taxon>Streptantibioticus</taxon>
    </lineage>
</organism>
<evidence type="ECO:0000313" key="8">
    <source>
        <dbReference type="EMBL" id="MBY8885367.1"/>
    </source>
</evidence>
<dbReference type="CDD" id="cd00609">
    <property type="entry name" value="AAT_like"/>
    <property type="match status" value="1"/>
</dbReference>
<keyword evidence="9" id="KW-1185">Reference proteome</keyword>
<dbReference type="PANTHER" id="PTHR46383">
    <property type="entry name" value="ASPARTATE AMINOTRANSFERASE"/>
    <property type="match status" value="1"/>
</dbReference>
<dbReference type="Proteomes" id="UP001198565">
    <property type="component" value="Unassembled WGS sequence"/>
</dbReference>
<sequence>MISTQAPGAASARPTVADIPPSCVHEVFRAVTEYEATHGVPALGLHVGEPAFRPPAAVADAVLAAVRDGRTGYTTAEGLLELRSALVRKLTTRNGHDTDADLVFVTPGSTQGLLTLMHAVAAPDAEILLPSVHWPIHLQQSLLTGLRPVFYPLDDRLRPDVDALARIGGDRPRTLLVNSPNNPSGAVCDERHLLALLDLAHSRGWTVISDEAYEDFAFDEDHTSLACLERNVSPDERRVFSAFSFSKGYGMTGWRLGYVTAPNERHAAAVRTVQEASIMCPPEPVQLAGIAALGEPECLAANKAMVRHTRDTAVRPLLDTGLLTRLPAGGWYALLDCRATGLDADTFAARLLAEQGVALAAGPGFALRPLVDAAGQVRTVDDEPEARGLLRLAFCGETETVREGVRRIALFAATL</sequence>
<keyword evidence="5" id="KW-0663">Pyridoxal phosphate</keyword>
<dbReference type="GO" id="GO:0008483">
    <property type="term" value="F:transaminase activity"/>
    <property type="evidence" value="ECO:0007669"/>
    <property type="project" value="UniProtKB-KW"/>
</dbReference>
<dbReference type="InterPro" id="IPR050596">
    <property type="entry name" value="AspAT/PAT-like"/>
</dbReference>
<evidence type="ECO:0000256" key="3">
    <source>
        <dbReference type="ARBA" id="ARBA00022576"/>
    </source>
</evidence>
<dbReference type="InterPro" id="IPR004839">
    <property type="entry name" value="Aminotransferase_I/II_large"/>
</dbReference>
<reference evidence="8 9" key="1">
    <citation type="submission" date="2021-08" db="EMBL/GenBank/DDBJ databases">
        <title>Streptomyces sp. PTM05 isolated from lichen.</title>
        <authorList>
            <person name="Somphong A."/>
            <person name="Phongsopitanun W."/>
            <person name="Tanasupawat S."/>
        </authorList>
    </citation>
    <scope>NUCLEOTIDE SEQUENCE [LARGE SCALE GENOMIC DNA]</scope>
    <source>
        <strain evidence="8 9">Ptm05</strain>
    </source>
</reference>
<evidence type="ECO:0000313" key="9">
    <source>
        <dbReference type="Proteomes" id="UP001198565"/>
    </source>
</evidence>